<organism evidence="1 2">
    <name type="scientific">Xyrichtys novacula</name>
    <name type="common">Pearly razorfish</name>
    <name type="synonym">Hemipteronotus novacula</name>
    <dbReference type="NCBI Taxonomy" id="13765"/>
    <lineage>
        <taxon>Eukaryota</taxon>
        <taxon>Metazoa</taxon>
        <taxon>Chordata</taxon>
        <taxon>Craniata</taxon>
        <taxon>Vertebrata</taxon>
        <taxon>Euteleostomi</taxon>
        <taxon>Actinopterygii</taxon>
        <taxon>Neopterygii</taxon>
        <taxon>Teleostei</taxon>
        <taxon>Neoteleostei</taxon>
        <taxon>Acanthomorphata</taxon>
        <taxon>Eupercaria</taxon>
        <taxon>Labriformes</taxon>
        <taxon>Labridae</taxon>
        <taxon>Xyrichtys</taxon>
    </lineage>
</organism>
<protein>
    <submittedName>
        <fullName evidence="1">Uncharacterized protein</fullName>
    </submittedName>
</protein>
<evidence type="ECO:0000313" key="1">
    <source>
        <dbReference type="EMBL" id="CAJ1066357.1"/>
    </source>
</evidence>
<gene>
    <name evidence="1" type="ORF">XNOV1_A040208</name>
</gene>
<evidence type="ECO:0000313" key="2">
    <source>
        <dbReference type="Proteomes" id="UP001178508"/>
    </source>
</evidence>
<keyword evidence="2" id="KW-1185">Reference proteome</keyword>
<name>A0AAV1FYL0_XYRNO</name>
<dbReference type="AlphaFoldDB" id="A0AAV1FYL0"/>
<proteinExistence type="predicted"/>
<reference evidence="1" key="1">
    <citation type="submission" date="2023-08" db="EMBL/GenBank/DDBJ databases">
        <authorList>
            <person name="Alioto T."/>
            <person name="Alioto T."/>
            <person name="Gomez Garrido J."/>
        </authorList>
    </citation>
    <scope>NUCLEOTIDE SEQUENCE</scope>
</reference>
<dbReference type="Proteomes" id="UP001178508">
    <property type="component" value="Chromosome 10"/>
</dbReference>
<sequence length="87" mass="9964">MTADIITPRDNMIILQTERLKPKPYQVKVVQHDEIIKLIGSYFSSIRPGKKAGDPTVHHLQALQFSPDDKVQYKLSFSENSEWDALP</sequence>
<dbReference type="EMBL" id="OY660873">
    <property type="protein sequence ID" value="CAJ1066357.1"/>
    <property type="molecule type" value="Genomic_DNA"/>
</dbReference>
<accession>A0AAV1FYL0</accession>